<proteinExistence type="predicted"/>
<comment type="caution">
    <text evidence="2">The sequence shown here is derived from an EMBL/GenBank/DDBJ whole genome shotgun (WGS) entry which is preliminary data.</text>
</comment>
<protein>
    <submittedName>
        <fullName evidence="2">Conjugating enzyme E2</fullName>
    </submittedName>
</protein>
<dbReference type="OrthoDB" id="7851174at2759"/>
<dbReference type="AlphaFoldDB" id="A0A9N8EHM9"/>
<dbReference type="Pfam" id="PF00179">
    <property type="entry name" value="UQ_con"/>
    <property type="match status" value="1"/>
</dbReference>
<evidence type="ECO:0000259" key="1">
    <source>
        <dbReference type="PROSITE" id="PS50127"/>
    </source>
</evidence>
<dbReference type="PANTHER" id="PTHR24068">
    <property type="entry name" value="UBIQUITIN-CONJUGATING ENZYME E2"/>
    <property type="match status" value="1"/>
</dbReference>
<dbReference type="PROSITE" id="PS50127">
    <property type="entry name" value="UBC_2"/>
    <property type="match status" value="1"/>
</dbReference>
<dbReference type="InterPro" id="IPR016135">
    <property type="entry name" value="UBQ-conjugating_enzyme/RWD"/>
</dbReference>
<evidence type="ECO:0000313" key="3">
    <source>
        <dbReference type="Proteomes" id="UP001153069"/>
    </source>
</evidence>
<sequence>MAKRLLKERSKIEKEQPFGFLTGIELVGDDLFRWHCHIQGPENSPYAGGRFVLLLDFPTQYPFKPPKLVFQTKVYHPSVQTETGEVCGDVLGTWGPTLNAQHCLQVVFSLLQSPQTDHPLEEEIANQLEKKPKEFEKMAKKYTKDYAK</sequence>
<organism evidence="2 3">
    <name type="scientific">Seminavis robusta</name>
    <dbReference type="NCBI Taxonomy" id="568900"/>
    <lineage>
        <taxon>Eukaryota</taxon>
        <taxon>Sar</taxon>
        <taxon>Stramenopiles</taxon>
        <taxon>Ochrophyta</taxon>
        <taxon>Bacillariophyta</taxon>
        <taxon>Bacillariophyceae</taxon>
        <taxon>Bacillariophycidae</taxon>
        <taxon>Naviculales</taxon>
        <taxon>Naviculaceae</taxon>
        <taxon>Seminavis</taxon>
    </lineage>
</organism>
<feature type="domain" description="UBC core" evidence="1">
    <location>
        <begin position="1"/>
        <end position="148"/>
    </location>
</feature>
<accession>A0A9N8EHM9</accession>
<dbReference type="Proteomes" id="UP001153069">
    <property type="component" value="Unassembled WGS sequence"/>
</dbReference>
<evidence type="ECO:0000313" key="2">
    <source>
        <dbReference type="EMBL" id="CAB9520560.1"/>
    </source>
</evidence>
<keyword evidence="3" id="KW-1185">Reference proteome</keyword>
<dbReference type="InterPro" id="IPR000608">
    <property type="entry name" value="UBC"/>
</dbReference>
<dbReference type="EMBL" id="CAICTM010001111">
    <property type="protein sequence ID" value="CAB9520560.1"/>
    <property type="molecule type" value="Genomic_DNA"/>
</dbReference>
<dbReference type="SUPFAM" id="SSF54495">
    <property type="entry name" value="UBC-like"/>
    <property type="match status" value="1"/>
</dbReference>
<name>A0A9N8EHM9_9STRA</name>
<gene>
    <name evidence="2" type="ORF">SEMRO_1113_G242730.1</name>
</gene>
<dbReference type="Gene3D" id="3.10.110.10">
    <property type="entry name" value="Ubiquitin Conjugating Enzyme"/>
    <property type="match status" value="1"/>
</dbReference>
<reference evidence="2" key="1">
    <citation type="submission" date="2020-06" db="EMBL/GenBank/DDBJ databases">
        <authorList>
            <consortium name="Plant Systems Biology data submission"/>
        </authorList>
    </citation>
    <scope>NUCLEOTIDE SEQUENCE</scope>
    <source>
        <strain evidence="2">D6</strain>
    </source>
</reference>
<dbReference type="SMART" id="SM00212">
    <property type="entry name" value="UBCc"/>
    <property type="match status" value="1"/>
</dbReference>